<sequence length="525" mass="58050">LGTAIPEARHAISVQIPTWRDMCGLGGGDLRVMKALRNGYPRSFLHQDIRRLNEHCQRDLDTTDMLLLFPSELHASACREYLVKHKGAKNVRLVARQFGNEAMSVHLWATVFPADLSVAGALFWRLTGTGISSRLAEKCLTLKDMTDHVGQSYAAIPLGPLTPAGAGVRAGADLAPLVSPYQVIQGRIAGFLRISDPSDVFLYPSGMSAIYHLHHLLLQWRGLASAIIGFPYELTIKMLQTYGPGLHFYSMGTDAEIDRFETDLAQGIKVQAVWCECPSNPLLWTVDLSRVRRLADRFDFLVIVDDTIGTFANVNVMPVADVVVTSLSKSFNGFADLLAGSLTLNAASPHHETLKKSLVSSYTNNVYIDDAIQLEHNSRNFLRRQSILNTNAAYLADYAYPLTKDPCSVVKAVYYPKVSPSARYYEERMWEQVDDFTPGYGCLLTIDFKTVAAAVAFFDNLHVLKGPSLGLHHTLAQPYVQMVLQNEKQWAASHGIMETIVRISAGLEDKETLLGLLQVALKAAQ</sequence>
<dbReference type="AlphaFoldDB" id="A0A6A6VTN1"/>
<dbReference type="GO" id="GO:0003962">
    <property type="term" value="F:cystathionine gamma-synthase activity"/>
    <property type="evidence" value="ECO:0007669"/>
    <property type="project" value="TreeGrafter"/>
</dbReference>
<dbReference type="InterPro" id="IPR051750">
    <property type="entry name" value="Trans-sulfuration_enzymes"/>
</dbReference>
<reference evidence="4" key="1">
    <citation type="journal article" date="2020" name="Stud. Mycol.">
        <title>101 Dothideomycetes genomes: a test case for predicting lifestyles and emergence of pathogens.</title>
        <authorList>
            <person name="Haridas S."/>
            <person name="Albert R."/>
            <person name="Binder M."/>
            <person name="Bloem J."/>
            <person name="Labutti K."/>
            <person name="Salamov A."/>
            <person name="Andreopoulos B."/>
            <person name="Baker S."/>
            <person name="Barry K."/>
            <person name="Bills G."/>
            <person name="Bluhm B."/>
            <person name="Cannon C."/>
            <person name="Castanera R."/>
            <person name="Culley D."/>
            <person name="Daum C."/>
            <person name="Ezra D."/>
            <person name="Gonzalez J."/>
            <person name="Henrissat B."/>
            <person name="Kuo A."/>
            <person name="Liang C."/>
            <person name="Lipzen A."/>
            <person name="Lutzoni F."/>
            <person name="Magnuson J."/>
            <person name="Mondo S."/>
            <person name="Nolan M."/>
            <person name="Ohm R."/>
            <person name="Pangilinan J."/>
            <person name="Park H.-J."/>
            <person name="Ramirez L."/>
            <person name="Alfaro M."/>
            <person name="Sun H."/>
            <person name="Tritt A."/>
            <person name="Yoshinaga Y."/>
            <person name="Zwiers L.-H."/>
            <person name="Turgeon B."/>
            <person name="Goodwin S."/>
            <person name="Spatafora J."/>
            <person name="Crous P."/>
            <person name="Grigoriev I."/>
        </authorList>
    </citation>
    <scope>NUCLEOTIDE SEQUENCE</scope>
    <source>
        <strain evidence="4">CBS 121739</strain>
    </source>
</reference>
<keyword evidence="2 3" id="KW-0663">Pyridoxal phosphate</keyword>
<dbReference type="Pfam" id="PF01053">
    <property type="entry name" value="Cys_Met_Meta_PP"/>
    <property type="match status" value="1"/>
</dbReference>
<accession>A0A6A6VTN1</accession>
<evidence type="ECO:0000313" key="5">
    <source>
        <dbReference type="Proteomes" id="UP000799437"/>
    </source>
</evidence>
<dbReference type="InterPro" id="IPR015422">
    <property type="entry name" value="PyrdxlP-dep_Trfase_small"/>
</dbReference>
<dbReference type="RefSeq" id="XP_033596024.1">
    <property type="nucleotide sequence ID" value="XM_033741508.1"/>
</dbReference>
<comment type="cofactor">
    <cofactor evidence="1 3">
        <name>pyridoxal 5'-phosphate</name>
        <dbReference type="ChEBI" id="CHEBI:597326"/>
    </cofactor>
</comment>
<dbReference type="GO" id="GO:0030170">
    <property type="term" value="F:pyridoxal phosphate binding"/>
    <property type="evidence" value="ECO:0007669"/>
    <property type="project" value="InterPro"/>
</dbReference>
<name>A0A6A6VTN1_9PEZI</name>
<gene>
    <name evidence="4" type="ORF">EJ05DRAFT_426927</name>
</gene>
<comment type="similarity">
    <text evidence="3">Belongs to the trans-sulfuration enzymes family.</text>
</comment>
<dbReference type="PANTHER" id="PTHR42699">
    <property type="match status" value="1"/>
</dbReference>
<protein>
    <submittedName>
        <fullName evidence="4">PLP-dependent transferase</fullName>
    </submittedName>
</protein>
<dbReference type="InterPro" id="IPR015421">
    <property type="entry name" value="PyrdxlP-dep_Trfase_major"/>
</dbReference>
<evidence type="ECO:0000256" key="2">
    <source>
        <dbReference type="ARBA" id="ARBA00022898"/>
    </source>
</evidence>
<proteinExistence type="inferred from homology"/>
<dbReference type="Gene3D" id="3.90.1150.10">
    <property type="entry name" value="Aspartate Aminotransferase, domain 1"/>
    <property type="match status" value="1"/>
</dbReference>
<feature type="non-terminal residue" evidence="4">
    <location>
        <position position="1"/>
    </location>
</feature>
<dbReference type="GeneID" id="54482562"/>
<dbReference type="OrthoDB" id="10047078at2759"/>
<dbReference type="Proteomes" id="UP000799437">
    <property type="component" value="Unassembled WGS sequence"/>
</dbReference>
<dbReference type="Gene3D" id="3.40.640.10">
    <property type="entry name" value="Type I PLP-dependent aspartate aminotransferase-like (Major domain)"/>
    <property type="match status" value="1"/>
</dbReference>
<keyword evidence="4" id="KW-0808">Transferase</keyword>
<evidence type="ECO:0000313" key="4">
    <source>
        <dbReference type="EMBL" id="KAF2753573.1"/>
    </source>
</evidence>
<feature type="non-terminal residue" evidence="4">
    <location>
        <position position="525"/>
    </location>
</feature>
<evidence type="ECO:0000256" key="1">
    <source>
        <dbReference type="ARBA" id="ARBA00001933"/>
    </source>
</evidence>
<dbReference type="SUPFAM" id="SSF53383">
    <property type="entry name" value="PLP-dependent transferases"/>
    <property type="match status" value="1"/>
</dbReference>
<keyword evidence="5" id="KW-1185">Reference proteome</keyword>
<dbReference type="EMBL" id="ML996583">
    <property type="protein sequence ID" value="KAF2753573.1"/>
    <property type="molecule type" value="Genomic_DNA"/>
</dbReference>
<evidence type="ECO:0000256" key="3">
    <source>
        <dbReference type="RuleBase" id="RU362118"/>
    </source>
</evidence>
<dbReference type="InterPro" id="IPR015424">
    <property type="entry name" value="PyrdxlP-dep_Trfase"/>
</dbReference>
<dbReference type="InterPro" id="IPR000277">
    <property type="entry name" value="Cys/Met-Metab_PyrdxlP-dep_enz"/>
</dbReference>
<dbReference type="GO" id="GO:0019346">
    <property type="term" value="P:transsulfuration"/>
    <property type="evidence" value="ECO:0007669"/>
    <property type="project" value="InterPro"/>
</dbReference>
<organism evidence="4 5">
    <name type="scientific">Pseudovirgaria hyperparasitica</name>
    <dbReference type="NCBI Taxonomy" id="470096"/>
    <lineage>
        <taxon>Eukaryota</taxon>
        <taxon>Fungi</taxon>
        <taxon>Dikarya</taxon>
        <taxon>Ascomycota</taxon>
        <taxon>Pezizomycotina</taxon>
        <taxon>Dothideomycetes</taxon>
        <taxon>Dothideomycetes incertae sedis</taxon>
        <taxon>Acrospermales</taxon>
        <taxon>Acrospermaceae</taxon>
        <taxon>Pseudovirgaria</taxon>
    </lineage>
</organism>
<dbReference type="PANTHER" id="PTHR42699:SF1">
    <property type="entry name" value="CYSTATHIONINE GAMMA-SYNTHASE-RELATED"/>
    <property type="match status" value="1"/>
</dbReference>